<proteinExistence type="predicted"/>
<dbReference type="EMBL" id="BK014979">
    <property type="protein sequence ID" value="DAD85290.1"/>
    <property type="molecule type" value="Genomic_DNA"/>
</dbReference>
<name>A0A8S5MSZ0_9CAUD</name>
<organism evidence="1">
    <name type="scientific">Myoviridae sp. ctk251</name>
    <dbReference type="NCBI Taxonomy" id="2826689"/>
    <lineage>
        <taxon>Viruses</taxon>
        <taxon>Duplodnaviria</taxon>
        <taxon>Heunggongvirae</taxon>
        <taxon>Uroviricota</taxon>
        <taxon>Caudoviricetes</taxon>
    </lineage>
</organism>
<sequence>MFLAMMANQLVPRTWLSSVQFWSETNKPLNE</sequence>
<accession>A0A8S5MSZ0</accession>
<reference evidence="1" key="1">
    <citation type="journal article" date="2021" name="Proc. Natl. Acad. Sci. U.S.A.">
        <title>A Catalog of Tens of Thousands of Viruses from Human Metagenomes Reveals Hidden Associations with Chronic Diseases.</title>
        <authorList>
            <person name="Tisza M.J."/>
            <person name="Buck C.B."/>
        </authorList>
    </citation>
    <scope>NUCLEOTIDE SEQUENCE</scope>
    <source>
        <strain evidence="1">Ctk251</strain>
    </source>
</reference>
<evidence type="ECO:0000313" key="1">
    <source>
        <dbReference type="EMBL" id="DAD85290.1"/>
    </source>
</evidence>
<protein>
    <submittedName>
        <fullName evidence="1">Uncharacterized protein</fullName>
    </submittedName>
</protein>